<name>A0A9P1FFJ7_9DINO</name>
<dbReference type="PANTHER" id="PTHR43157:SF31">
    <property type="entry name" value="PHOSPHATIDYLINOSITOL-GLYCAN BIOSYNTHESIS CLASS F PROTEIN"/>
    <property type="match status" value="1"/>
</dbReference>
<dbReference type="GO" id="GO:0016491">
    <property type="term" value="F:oxidoreductase activity"/>
    <property type="evidence" value="ECO:0007669"/>
    <property type="project" value="UniProtKB-KW"/>
</dbReference>
<accession>A0A9P1FFJ7</accession>
<reference evidence="2" key="1">
    <citation type="submission" date="2022-10" db="EMBL/GenBank/DDBJ databases">
        <authorList>
            <person name="Chen Y."/>
            <person name="Dougan E. K."/>
            <person name="Chan C."/>
            <person name="Rhodes N."/>
            <person name="Thang M."/>
        </authorList>
    </citation>
    <scope>NUCLEOTIDE SEQUENCE</scope>
</reference>
<keyword evidence="4" id="KW-1185">Reference proteome</keyword>
<sequence>MGLPRWPAGWHDMLQYHFFFEDMFVQARVFLTPSVEEHSLWIFDHATEKLVELLGPGEVMGNDPRLCFLQLDLSDFDSVKKAAKDSMRNSPRKRKDLSSMLGTSKLDALILNAGALNLEKASTKQGLEATMGVCHFGHFLFTALAWPMLSAEARIVPVSSVGHTWTKKGIDFEDLNWEKRDYDAYEAYFQAKLANVYFTKEIGRRCGAKNLKITAVTLSPGFGRSGLYRDFSGWQDYLTSFISEENEKLSINTMRAATDMTLKNGDYLVPKRFGFYGPPVVTPPSDLSEDVNIAKQLWPSAPSASAALDKEMRHVAVFPLSSGALAPSFEGQNQAGSHLEVSGPRLQILDGPGGGHVSLGKDMKVEFKNKNVFSWLPAGQSTDAVIHRPDLELSMTYGGRTRLGRGYSKRYFGHYGPHWGYRFIQSSWLGDKFLWTADATFRLGDGEAKYNYFKLLDSNGQLTQADSRDTYQQVASITPLGEWLHDYKAGETNSRMQLRYCKLRLSCGDDAPLEGYALNERCFGVLG</sequence>
<dbReference type="Proteomes" id="UP001152797">
    <property type="component" value="Unassembled WGS sequence"/>
</dbReference>
<evidence type="ECO:0000313" key="2">
    <source>
        <dbReference type="EMBL" id="CAI3974181.1"/>
    </source>
</evidence>
<dbReference type="OrthoDB" id="1274115at2759"/>
<evidence type="ECO:0000313" key="4">
    <source>
        <dbReference type="Proteomes" id="UP001152797"/>
    </source>
</evidence>
<evidence type="ECO:0000256" key="1">
    <source>
        <dbReference type="ARBA" id="ARBA00023002"/>
    </source>
</evidence>
<gene>
    <name evidence="2" type="ORF">C1SCF055_LOCUS2605</name>
</gene>
<dbReference type="SUPFAM" id="SSF51735">
    <property type="entry name" value="NAD(P)-binding Rossmann-fold domains"/>
    <property type="match status" value="1"/>
</dbReference>
<comment type="caution">
    <text evidence="2">The sequence shown here is derived from an EMBL/GenBank/DDBJ whole genome shotgun (WGS) entry which is preliminary data.</text>
</comment>
<dbReference type="EMBL" id="CAMXCT030000120">
    <property type="protein sequence ID" value="CAL4761493.1"/>
    <property type="molecule type" value="Genomic_DNA"/>
</dbReference>
<dbReference type="AlphaFoldDB" id="A0A9P1FFJ7"/>
<proteinExistence type="predicted"/>
<dbReference type="EMBL" id="CAMXCT020000120">
    <property type="protein sequence ID" value="CAL1127556.1"/>
    <property type="molecule type" value="Genomic_DNA"/>
</dbReference>
<dbReference type="EMBL" id="CAMXCT010000120">
    <property type="protein sequence ID" value="CAI3974181.1"/>
    <property type="molecule type" value="Genomic_DNA"/>
</dbReference>
<protein>
    <submittedName>
        <fullName evidence="3">Retinol dehydrogenase 13</fullName>
    </submittedName>
</protein>
<evidence type="ECO:0000313" key="3">
    <source>
        <dbReference type="EMBL" id="CAL4761493.1"/>
    </source>
</evidence>
<dbReference type="PANTHER" id="PTHR43157">
    <property type="entry name" value="PHOSPHATIDYLINOSITOL-GLYCAN BIOSYNTHESIS CLASS F PROTEIN-RELATED"/>
    <property type="match status" value="1"/>
</dbReference>
<dbReference type="InterPro" id="IPR036291">
    <property type="entry name" value="NAD(P)-bd_dom_sf"/>
</dbReference>
<keyword evidence="1" id="KW-0560">Oxidoreductase</keyword>
<reference evidence="3 4" key="2">
    <citation type="submission" date="2024-05" db="EMBL/GenBank/DDBJ databases">
        <authorList>
            <person name="Chen Y."/>
            <person name="Shah S."/>
            <person name="Dougan E. K."/>
            <person name="Thang M."/>
            <person name="Chan C."/>
        </authorList>
    </citation>
    <scope>NUCLEOTIDE SEQUENCE [LARGE SCALE GENOMIC DNA]</scope>
</reference>
<dbReference type="Gene3D" id="3.40.50.720">
    <property type="entry name" value="NAD(P)-binding Rossmann-like Domain"/>
    <property type="match status" value="1"/>
</dbReference>
<organism evidence="2">
    <name type="scientific">Cladocopium goreaui</name>
    <dbReference type="NCBI Taxonomy" id="2562237"/>
    <lineage>
        <taxon>Eukaryota</taxon>
        <taxon>Sar</taxon>
        <taxon>Alveolata</taxon>
        <taxon>Dinophyceae</taxon>
        <taxon>Suessiales</taxon>
        <taxon>Symbiodiniaceae</taxon>
        <taxon>Cladocopium</taxon>
    </lineage>
</organism>